<proteinExistence type="predicted"/>
<sequence>MRRWLAIATLLAGVGGGGWLAVQHYETHQAGEQALQAAQAYVLRLTDIDADDVDRSFANIAEGSTGEFNRMHVRSGAKLRQLLIDNKATARGHVAEAVVKSADRSHAVVVLMVNQAVRNADNPEPVMDRSRIRMTMDKVDGRWLASKVELV</sequence>
<gene>
    <name evidence="3" type="ORF">A5710_06560</name>
</gene>
<dbReference type="GO" id="GO:0016020">
    <property type="term" value="C:membrane"/>
    <property type="evidence" value="ECO:0007669"/>
    <property type="project" value="UniProtKB-SubCell"/>
</dbReference>
<accession>A0A1A2NR24</accession>
<evidence type="ECO:0000256" key="2">
    <source>
        <dbReference type="ARBA" id="ARBA00023136"/>
    </source>
</evidence>
<comment type="caution">
    <text evidence="3">The sequence shown here is derived from an EMBL/GenBank/DDBJ whole genome shotgun (WGS) entry which is preliminary data.</text>
</comment>
<dbReference type="Proteomes" id="UP000093943">
    <property type="component" value="Unassembled WGS sequence"/>
</dbReference>
<reference evidence="4" key="1">
    <citation type="submission" date="2016-06" db="EMBL/GenBank/DDBJ databases">
        <authorList>
            <person name="Sutton G."/>
            <person name="Brinkac L."/>
            <person name="Sanka R."/>
            <person name="Adams M."/>
            <person name="Lau E."/>
            <person name="Sam S."/>
            <person name="Sreng N."/>
            <person name="Him V."/>
            <person name="Kerleguer A."/>
            <person name="Cheng S."/>
        </authorList>
    </citation>
    <scope>NUCLEOTIDE SEQUENCE [LARGE SCALE GENOMIC DNA]</scope>
    <source>
        <strain evidence="4">E1876</strain>
    </source>
</reference>
<dbReference type="PANTHER" id="PTHR37042:SF4">
    <property type="entry name" value="OUTER MEMBRANE PROTEIN RV1973"/>
    <property type="match status" value="1"/>
</dbReference>
<dbReference type="EMBL" id="LZKG01000130">
    <property type="protein sequence ID" value="OBI26781.1"/>
    <property type="molecule type" value="Genomic_DNA"/>
</dbReference>
<evidence type="ECO:0000313" key="3">
    <source>
        <dbReference type="EMBL" id="OBI26781.1"/>
    </source>
</evidence>
<keyword evidence="2" id="KW-0472">Membrane</keyword>
<evidence type="ECO:0000313" key="4">
    <source>
        <dbReference type="Proteomes" id="UP000093943"/>
    </source>
</evidence>
<name>A0A1A2NR24_MYCSD</name>
<evidence type="ECO:0008006" key="5">
    <source>
        <dbReference type="Google" id="ProtNLM"/>
    </source>
</evidence>
<organism evidence="3 4">
    <name type="scientific">Mycolicibacter sinensis (strain JDM601)</name>
    <name type="common">Mycobacterium sinense</name>
    <dbReference type="NCBI Taxonomy" id="875328"/>
    <lineage>
        <taxon>Bacteria</taxon>
        <taxon>Bacillati</taxon>
        <taxon>Actinomycetota</taxon>
        <taxon>Actinomycetes</taxon>
        <taxon>Mycobacteriales</taxon>
        <taxon>Mycobacteriaceae</taxon>
        <taxon>Mycolicibacter</taxon>
    </lineage>
</organism>
<comment type="subcellular location">
    <subcellularLocation>
        <location evidence="1">Membrane</location>
    </subcellularLocation>
</comment>
<dbReference type="OrthoDB" id="5188486at2"/>
<dbReference type="PANTHER" id="PTHR37042">
    <property type="entry name" value="OUTER MEMBRANE PROTEIN RV1973"/>
    <property type="match status" value="1"/>
</dbReference>
<evidence type="ECO:0000256" key="1">
    <source>
        <dbReference type="ARBA" id="ARBA00004370"/>
    </source>
</evidence>
<protein>
    <recommendedName>
        <fullName evidence="5">Mce protein</fullName>
    </recommendedName>
</protein>
<dbReference type="AlphaFoldDB" id="A0A1A2NR24"/>